<comment type="caution">
    <text evidence="1">The sequence shown here is derived from an EMBL/GenBank/DDBJ whole genome shotgun (WGS) entry which is preliminary data.</text>
</comment>
<protein>
    <submittedName>
        <fullName evidence="1">Uncharacterized protein</fullName>
    </submittedName>
</protein>
<accession>X1HP32</accession>
<dbReference type="EMBL" id="BARU01006385">
    <property type="protein sequence ID" value="GAH47033.1"/>
    <property type="molecule type" value="Genomic_DNA"/>
</dbReference>
<organism evidence="1">
    <name type="scientific">marine sediment metagenome</name>
    <dbReference type="NCBI Taxonomy" id="412755"/>
    <lineage>
        <taxon>unclassified sequences</taxon>
        <taxon>metagenomes</taxon>
        <taxon>ecological metagenomes</taxon>
    </lineage>
</organism>
<evidence type="ECO:0000313" key="1">
    <source>
        <dbReference type="EMBL" id="GAH47033.1"/>
    </source>
</evidence>
<gene>
    <name evidence="1" type="ORF">S03H2_12556</name>
</gene>
<proteinExistence type="predicted"/>
<dbReference type="AlphaFoldDB" id="X1HP32"/>
<sequence>MQADLRHHITSLTMFKVVNHILACDELQACMQDTAMIIALNKRDNPDRLKVVSVGETYQFRMVF</sequence>
<reference evidence="1" key="1">
    <citation type="journal article" date="2014" name="Front. Microbiol.">
        <title>High frequency of phylogenetically diverse reductive dehalogenase-homologous genes in deep subseafloor sedimentary metagenomes.</title>
        <authorList>
            <person name="Kawai M."/>
            <person name="Futagami T."/>
            <person name="Toyoda A."/>
            <person name="Takaki Y."/>
            <person name="Nishi S."/>
            <person name="Hori S."/>
            <person name="Arai W."/>
            <person name="Tsubouchi T."/>
            <person name="Morono Y."/>
            <person name="Uchiyama I."/>
            <person name="Ito T."/>
            <person name="Fujiyama A."/>
            <person name="Inagaki F."/>
            <person name="Takami H."/>
        </authorList>
    </citation>
    <scope>NUCLEOTIDE SEQUENCE</scope>
    <source>
        <strain evidence="1">Expedition CK06-06</strain>
    </source>
</reference>
<name>X1HP32_9ZZZZ</name>